<evidence type="ECO:0000313" key="1">
    <source>
        <dbReference type="EMBL" id="KAJ1983503.1"/>
    </source>
</evidence>
<protein>
    <submittedName>
        <fullName evidence="1">Uncharacterized protein</fullName>
    </submittedName>
</protein>
<comment type="caution">
    <text evidence="1">The sequence shown here is derived from an EMBL/GenBank/DDBJ whole genome shotgun (WGS) entry which is preliminary data.</text>
</comment>
<reference evidence="1" key="1">
    <citation type="submission" date="2022-07" db="EMBL/GenBank/DDBJ databases">
        <title>Phylogenomic reconstructions and comparative analyses of Kickxellomycotina fungi.</title>
        <authorList>
            <person name="Reynolds N.K."/>
            <person name="Stajich J.E."/>
            <person name="Barry K."/>
            <person name="Grigoriev I.V."/>
            <person name="Crous P."/>
            <person name="Smith M.E."/>
        </authorList>
    </citation>
    <scope>NUCLEOTIDE SEQUENCE</scope>
    <source>
        <strain evidence="1">RSA 567</strain>
    </source>
</reference>
<organism evidence="1 2">
    <name type="scientific">Dimargaris verticillata</name>
    <dbReference type="NCBI Taxonomy" id="2761393"/>
    <lineage>
        <taxon>Eukaryota</taxon>
        <taxon>Fungi</taxon>
        <taxon>Fungi incertae sedis</taxon>
        <taxon>Zoopagomycota</taxon>
        <taxon>Kickxellomycotina</taxon>
        <taxon>Dimargaritomycetes</taxon>
        <taxon>Dimargaritales</taxon>
        <taxon>Dimargaritaceae</taxon>
        <taxon>Dimargaris</taxon>
    </lineage>
</organism>
<dbReference type="EMBL" id="JANBQB010000052">
    <property type="protein sequence ID" value="KAJ1983503.1"/>
    <property type="molecule type" value="Genomic_DNA"/>
</dbReference>
<keyword evidence="2" id="KW-1185">Reference proteome</keyword>
<evidence type="ECO:0000313" key="2">
    <source>
        <dbReference type="Proteomes" id="UP001151582"/>
    </source>
</evidence>
<dbReference type="AlphaFoldDB" id="A0A9W8BAD2"/>
<dbReference type="Proteomes" id="UP001151582">
    <property type="component" value="Unassembled WGS sequence"/>
</dbReference>
<sequence>MLYHPGLLIPEHETAVIDSLKEATMDDLFPVMRPYYRAELLEAIAHEDTKAQKKQQSRLTALGSLAPASAIQWYPLKDIPAETLRILNPLGQLIRDGHEQYVVAVMKGINNVDGSLTLNPEQVDEILQGGPANNVDLIRIGDSYRALKAGGFSMSRLNSLARWHFLANPLKLL</sequence>
<name>A0A9W8BAD2_9FUNG</name>
<gene>
    <name evidence="1" type="ORF">H4R34_001228</name>
</gene>
<accession>A0A9W8BAD2</accession>
<proteinExistence type="predicted"/>